<dbReference type="GO" id="GO:0003700">
    <property type="term" value="F:DNA-binding transcription factor activity"/>
    <property type="evidence" value="ECO:0000318"/>
    <property type="project" value="GO_Central"/>
</dbReference>
<dbReference type="EMBL" id="ABEU02000023">
    <property type="status" value="NOT_ANNOTATED_CDS"/>
    <property type="molecule type" value="Genomic_DNA"/>
</dbReference>
<reference evidence="5 6" key="1">
    <citation type="journal article" date="2008" name="Science">
        <title>The Physcomitrella genome reveals evolutionary insights into the conquest of land by plants.</title>
        <authorList>
            <person name="Rensing S."/>
            <person name="Lang D."/>
            <person name="Zimmer A."/>
            <person name="Terry A."/>
            <person name="Salamov A."/>
            <person name="Shapiro H."/>
            <person name="Nishiyama T."/>
            <person name="Perroud P.-F."/>
            <person name="Lindquist E."/>
            <person name="Kamisugi Y."/>
            <person name="Tanahashi T."/>
            <person name="Sakakibara K."/>
            <person name="Fujita T."/>
            <person name="Oishi K."/>
            <person name="Shin-I T."/>
            <person name="Kuroki Y."/>
            <person name="Toyoda A."/>
            <person name="Suzuki Y."/>
            <person name="Hashimoto A."/>
            <person name="Yamaguchi K."/>
            <person name="Sugano A."/>
            <person name="Kohara Y."/>
            <person name="Fujiyama A."/>
            <person name="Anterola A."/>
            <person name="Aoki S."/>
            <person name="Ashton N."/>
            <person name="Barbazuk W.B."/>
            <person name="Barker E."/>
            <person name="Bennetzen J."/>
            <person name="Bezanilla M."/>
            <person name="Blankenship R."/>
            <person name="Cho S.H."/>
            <person name="Dutcher S."/>
            <person name="Estelle M."/>
            <person name="Fawcett J.A."/>
            <person name="Gundlach H."/>
            <person name="Hanada K."/>
            <person name="Heyl A."/>
            <person name="Hicks K.A."/>
            <person name="Hugh J."/>
            <person name="Lohr M."/>
            <person name="Mayer K."/>
            <person name="Melkozernov A."/>
            <person name="Murata T."/>
            <person name="Nelson D."/>
            <person name="Pils B."/>
            <person name="Prigge M."/>
            <person name="Reiss B."/>
            <person name="Renner T."/>
            <person name="Rombauts S."/>
            <person name="Rushton P."/>
            <person name="Sanderfoot A."/>
            <person name="Schween G."/>
            <person name="Shiu S.-H."/>
            <person name="Stueber K."/>
            <person name="Theodoulou F.L."/>
            <person name="Tu H."/>
            <person name="Van de Peer Y."/>
            <person name="Verrier P.J."/>
            <person name="Waters E."/>
            <person name="Wood A."/>
            <person name="Yang L."/>
            <person name="Cove D."/>
            <person name="Cuming A."/>
            <person name="Hasebe M."/>
            <person name="Lucas S."/>
            <person name="Mishler D.B."/>
            <person name="Reski R."/>
            <person name="Grigoriev I."/>
            <person name="Quatrano R.S."/>
            <person name="Boore J.L."/>
        </authorList>
    </citation>
    <scope>NUCLEOTIDE SEQUENCE [LARGE SCALE GENOMIC DNA]</scope>
    <source>
        <strain evidence="5 6">cv. Gransden 2004</strain>
    </source>
</reference>
<dbReference type="InterPro" id="IPR052610">
    <property type="entry name" value="bHLH_transcription_regulator"/>
</dbReference>
<evidence type="ECO:0000259" key="4">
    <source>
        <dbReference type="PROSITE" id="PS50888"/>
    </source>
</evidence>
<dbReference type="Pfam" id="PF00010">
    <property type="entry name" value="HLH"/>
    <property type="match status" value="1"/>
</dbReference>
<dbReference type="Gramene" id="Pp3c23_3290V3.6">
    <property type="protein sequence ID" value="Pp3c23_3290V3.6"/>
    <property type="gene ID" value="Pp3c23_3290"/>
</dbReference>
<evidence type="ECO:0000313" key="6">
    <source>
        <dbReference type="Proteomes" id="UP000006727"/>
    </source>
</evidence>
<sequence length="416" mass="45843">MLWMRYALTCLRSNTYQTNIPGMDIELDDILHWQMPLCTLLADIEIPEGNIDGMLSIELPEISDPVAVETASSLPNSLSASDKRTSSPLWPCDLPPSVSNSKDIHLAAHPPANLFASNCALVGSSQSSSAPLAGVNSLTGSHEVEPVTPPAAKRKRTRGSRASTKRSTKVKPKPEAVVVELSKEARLPTQAEHIIRERQRRDDMAAKYLILESLLPPAAKRERAVVVEDAISFVKSLQHKRTELLKRRVKLKVAAQHQSCNGQSISCCQNKKLMVSREPPGFLTASCVKKSAENRRTDSPISSSIKVQDIMIKPNSSTAGDLNTTVKPLQIQVHFSEEEVVVEMVCSHQRPNFQSFVLQAVESFGLDVTRYSIQRLTHGVVHCIITCNKSQLPWLALEIQTSASLIGDLRRVLMHG</sequence>
<dbReference type="EnsemblPlants" id="Pp3c23_3290V3.5">
    <property type="protein sequence ID" value="Pp3c23_3290V3.5"/>
    <property type="gene ID" value="Pp3c23_3290"/>
</dbReference>
<reference evidence="5 6" key="2">
    <citation type="journal article" date="2018" name="Plant J.">
        <title>The Physcomitrella patens chromosome-scale assembly reveals moss genome structure and evolution.</title>
        <authorList>
            <person name="Lang D."/>
            <person name="Ullrich K.K."/>
            <person name="Murat F."/>
            <person name="Fuchs J."/>
            <person name="Jenkins J."/>
            <person name="Haas F.B."/>
            <person name="Piednoel M."/>
            <person name="Gundlach H."/>
            <person name="Van Bel M."/>
            <person name="Meyberg R."/>
            <person name="Vives C."/>
            <person name="Morata J."/>
            <person name="Symeonidi A."/>
            <person name="Hiss M."/>
            <person name="Muchero W."/>
            <person name="Kamisugi Y."/>
            <person name="Saleh O."/>
            <person name="Blanc G."/>
            <person name="Decker E.L."/>
            <person name="van Gessel N."/>
            <person name="Grimwood J."/>
            <person name="Hayes R.D."/>
            <person name="Graham S.W."/>
            <person name="Gunter L.E."/>
            <person name="McDaniel S.F."/>
            <person name="Hoernstein S.N.W."/>
            <person name="Larsson A."/>
            <person name="Li F.W."/>
            <person name="Perroud P.F."/>
            <person name="Phillips J."/>
            <person name="Ranjan P."/>
            <person name="Rokshar D.S."/>
            <person name="Rothfels C.J."/>
            <person name="Schneider L."/>
            <person name="Shu S."/>
            <person name="Stevenson D.W."/>
            <person name="Thummler F."/>
            <person name="Tillich M."/>
            <person name="Villarreal Aguilar J.C."/>
            <person name="Widiez T."/>
            <person name="Wong G.K."/>
            <person name="Wymore A."/>
            <person name="Zhang Y."/>
            <person name="Zimmer A.D."/>
            <person name="Quatrano R.S."/>
            <person name="Mayer K.F.X."/>
            <person name="Goodstein D."/>
            <person name="Casacuberta J.M."/>
            <person name="Vandepoele K."/>
            <person name="Reski R."/>
            <person name="Cuming A.C."/>
            <person name="Tuskan G.A."/>
            <person name="Maumus F."/>
            <person name="Salse J."/>
            <person name="Schmutz J."/>
            <person name="Rensing S.A."/>
        </authorList>
    </citation>
    <scope>NUCLEOTIDE SEQUENCE [LARGE SCALE GENOMIC DNA]</scope>
    <source>
        <strain evidence="5 6">cv. Gransden 2004</strain>
    </source>
</reference>
<evidence type="ECO:0000256" key="2">
    <source>
        <dbReference type="ARBA" id="ARBA00023163"/>
    </source>
</evidence>
<dbReference type="GO" id="GO:0006355">
    <property type="term" value="P:regulation of DNA-templated transcription"/>
    <property type="evidence" value="ECO:0000318"/>
    <property type="project" value="GO_Central"/>
</dbReference>
<protein>
    <recommendedName>
        <fullName evidence="4">BHLH domain-containing protein</fullName>
    </recommendedName>
</protein>
<dbReference type="SUPFAM" id="SSF47459">
    <property type="entry name" value="HLH, helix-loop-helix DNA-binding domain"/>
    <property type="match status" value="1"/>
</dbReference>
<dbReference type="PANTHER" id="PTHR45959:SF55">
    <property type="entry name" value="BHLH DOMAIN-CONTAINING PROTEIN"/>
    <property type="match status" value="1"/>
</dbReference>
<feature type="region of interest" description="Disordered" evidence="3">
    <location>
        <begin position="130"/>
        <end position="173"/>
    </location>
</feature>
<dbReference type="AlphaFoldDB" id="A0A7I4CGB6"/>
<dbReference type="PROSITE" id="PS50888">
    <property type="entry name" value="BHLH"/>
    <property type="match status" value="1"/>
</dbReference>
<feature type="domain" description="BHLH" evidence="4">
    <location>
        <begin position="188"/>
        <end position="237"/>
    </location>
</feature>
<organism evidence="5 6">
    <name type="scientific">Physcomitrium patens</name>
    <name type="common">Spreading-leaved earth moss</name>
    <name type="synonym">Physcomitrella patens</name>
    <dbReference type="NCBI Taxonomy" id="3218"/>
    <lineage>
        <taxon>Eukaryota</taxon>
        <taxon>Viridiplantae</taxon>
        <taxon>Streptophyta</taxon>
        <taxon>Embryophyta</taxon>
        <taxon>Bryophyta</taxon>
        <taxon>Bryophytina</taxon>
        <taxon>Bryopsida</taxon>
        <taxon>Funariidae</taxon>
        <taxon>Funariales</taxon>
        <taxon>Funariaceae</taxon>
        <taxon>Physcomitrium</taxon>
    </lineage>
</organism>
<dbReference type="InterPro" id="IPR011598">
    <property type="entry name" value="bHLH_dom"/>
</dbReference>
<dbReference type="CDD" id="cd11393">
    <property type="entry name" value="bHLH_AtbHLH_like"/>
    <property type="match status" value="1"/>
</dbReference>
<dbReference type="EnsemblPlants" id="Pp3c23_3290V3.6">
    <property type="protein sequence ID" value="Pp3c23_3290V3.6"/>
    <property type="gene ID" value="Pp3c23_3290"/>
</dbReference>
<gene>
    <name evidence="5" type="primary">LOC112275612</name>
</gene>
<feature type="compositionally biased region" description="Polar residues" evidence="3">
    <location>
        <begin position="130"/>
        <end position="140"/>
    </location>
</feature>
<keyword evidence="6" id="KW-1185">Reference proteome</keyword>
<evidence type="ECO:0000256" key="3">
    <source>
        <dbReference type="SAM" id="MobiDB-lite"/>
    </source>
</evidence>
<keyword evidence="1" id="KW-0805">Transcription regulation</keyword>
<evidence type="ECO:0000313" key="5">
    <source>
        <dbReference type="EnsemblPlants" id="Pp3c23_3290V3.6"/>
    </source>
</evidence>
<dbReference type="Proteomes" id="UP000006727">
    <property type="component" value="Chromosome 23"/>
</dbReference>
<evidence type="ECO:0000256" key="1">
    <source>
        <dbReference type="ARBA" id="ARBA00023015"/>
    </source>
</evidence>
<dbReference type="InterPro" id="IPR036638">
    <property type="entry name" value="HLH_DNA-bd_sf"/>
</dbReference>
<proteinExistence type="predicted"/>
<dbReference type="SMART" id="SM00353">
    <property type="entry name" value="HLH"/>
    <property type="match status" value="1"/>
</dbReference>
<dbReference type="GO" id="GO:0046983">
    <property type="term" value="F:protein dimerization activity"/>
    <property type="evidence" value="ECO:0007669"/>
    <property type="project" value="InterPro"/>
</dbReference>
<name>A0A7I4CGB6_PHYPA</name>
<accession>A0A7I4CGB6</accession>
<dbReference type="PANTHER" id="PTHR45959">
    <property type="entry name" value="BHLH TRANSCRIPTION FACTOR"/>
    <property type="match status" value="1"/>
</dbReference>
<dbReference type="GO" id="GO:0043565">
    <property type="term" value="F:sequence-specific DNA binding"/>
    <property type="evidence" value="ECO:0000318"/>
    <property type="project" value="GO_Central"/>
</dbReference>
<dbReference type="InterPro" id="IPR045239">
    <property type="entry name" value="bHLH95_bHLH"/>
</dbReference>
<dbReference type="Gene3D" id="4.10.280.10">
    <property type="entry name" value="Helix-loop-helix DNA-binding domain"/>
    <property type="match status" value="1"/>
</dbReference>
<dbReference type="Gramene" id="Pp3c23_3290V3.5">
    <property type="protein sequence ID" value="Pp3c23_3290V3.5"/>
    <property type="gene ID" value="Pp3c23_3290"/>
</dbReference>
<keyword evidence="2" id="KW-0804">Transcription</keyword>
<reference evidence="5" key="3">
    <citation type="submission" date="2020-12" db="UniProtKB">
        <authorList>
            <consortium name="EnsemblPlants"/>
        </authorList>
    </citation>
    <scope>IDENTIFICATION</scope>
</reference>
<dbReference type="GO" id="GO:0005634">
    <property type="term" value="C:nucleus"/>
    <property type="evidence" value="ECO:0000318"/>
    <property type="project" value="GO_Central"/>
</dbReference>
<feature type="compositionally biased region" description="Basic residues" evidence="3">
    <location>
        <begin position="152"/>
        <end position="171"/>
    </location>
</feature>